<evidence type="ECO:0000313" key="4">
    <source>
        <dbReference type="Proteomes" id="UP000824225"/>
    </source>
</evidence>
<dbReference type="InterPro" id="IPR000587">
    <property type="entry name" value="Creatinase_N"/>
</dbReference>
<dbReference type="Proteomes" id="UP000824225">
    <property type="component" value="Unassembled WGS sequence"/>
</dbReference>
<comment type="caution">
    <text evidence="3">The sequence shown here is derived from an EMBL/GenBank/DDBJ whole genome shotgun (WGS) entry which is preliminary data.</text>
</comment>
<dbReference type="Pfam" id="PF00557">
    <property type="entry name" value="Peptidase_M24"/>
    <property type="match status" value="1"/>
</dbReference>
<dbReference type="InterPro" id="IPR036005">
    <property type="entry name" value="Creatinase/aminopeptidase-like"/>
</dbReference>
<name>A0A9D2HDP8_9BACT</name>
<reference evidence="3" key="2">
    <citation type="submission" date="2021-04" db="EMBL/GenBank/DDBJ databases">
        <authorList>
            <person name="Gilroy R."/>
        </authorList>
    </citation>
    <scope>NUCLEOTIDE SEQUENCE</scope>
    <source>
        <strain evidence="3">CHK186-16707</strain>
    </source>
</reference>
<accession>A0A9D2HDP8</accession>
<sequence length="420" mass="45695">MCDSASFTALERLPDAEVRLRWERCRRLLERRTPEASGLLVFSRINIYYLTGTLGAGLFWLPREGAPVLLLRKGLERAVLESPTAEVRPFRSYREVAGLLAGAGSPLGDVVAAETAGLPWSLADMLRERLPDVRFVSGDAALSRARAVKTAWELAKQTEAGERHRQGLREVLPLLVRPGMTERDIAVLCISAYLELGHGGLMRMNAPGEEVFFGHVAADDSGNYPHYYNGPMGFRGMHPALPCLGSETVWRPGTPLTVDMAFNFEGYGTDKTQTYWAGGPDSMPAEARRAYDLCVEVQRAAAASLRPGVVPSRIWRDVLDRVGDTPFAAGFMGLDGNQVPFLGHGIGLAIDEYPVIAKGFDEPLEAGMVLALEPKIGIPGFGMVGIENTFVVEESGGRSLTGDETDVIFLPGGGHKNRER</sequence>
<dbReference type="SUPFAM" id="SSF53092">
    <property type="entry name" value="Creatinase/prolidase N-terminal domain"/>
    <property type="match status" value="1"/>
</dbReference>
<evidence type="ECO:0000259" key="2">
    <source>
        <dbReference type="Pfam" id="PF01321"/>
    </source>
</evidence>
<dbReference type="Gene3D" id="3.40.350.10">
    <property type="entry name" value="Creatinase/prolidase N-terminal domain"/>
    <property type="match status" value="1"/>
</dbReference>
<proteinExistence type="predicted"/>
<dbReference type="SUPFAM" id="SSF55920">
    <property type="entry name" value="Creatinase/aminopeptidase"/>
    <property type="match status" value="1"/>
</dbReference>
<evidence type="ECO:0000313" key="3">
    <source>
        <dbReference type="EMBL" id="HJA08532.1"/>
    </source>
</evidence>
<dbReference type="InterPro" id="IPR029149">
    <property type="entry name" value="Creatin/AminoP/Spt16_N"/>
</dbReference>
<organism evidence="3 4">
    <name type="scientific">Candidatus Mailhella merdigallinarum</name>
    <dbReference type="NCBI Taxonomy" id="2838658"/>
    <lineage>
        <taxon>Bacteria</taxon>
        <taxon>Pseudomonadati</taxon>
        <taxon>Thermodesulfobacteriota</taxon>
        <taxon>Desulfovibrionia</taxon>
        <taxon>Desulfovibrionales</taxon>
        <taxon>Desulfovibrionaceae</taxon>
        <taxon>Mailhella</taxon>
    </lineage>
</organism>
<dbReference type="InterPro" id="IPR050659">
    <property type="entry name" value="Peptidase_M24B"/>
</dbReference>
<dbReference type="CDD" id="cd01066">
    <property type="entry name" value="APP_MetAP"/>
    <property type="match status" value="1"/>
</dbReference>
<gene>
    <name evidence="3" type="ORF">H9962_05015</name>
</gene>
<dbReference type="Gene3D" id="3.90.230.10">
    <property type="entry name" value="Creatinase/methionine aminopeptidase superfamily"/>
    <property type="match status" value="1"/>
</dbReference>
<dbReference type="PANTHER" id="PTHR46112">
    <property type="entry name" value="AMINOPEPTIDASE"/>
    <property type="match status" value="1"/>
</dbReference>
<dbReference type="InterPro" id="IPR000994">
    <property type="entry name" value="Pept_M24"/>
</dbReference>
<evidence type="ECO:0000259" key="1">
    <source>
        <dbReference type="Pfam" id="PF00557"/>
    </source>
</evidence>
<dbReference type="Pfam" id="PF01321">
    <property type="entry name" value="Creatinase_N"/>
    <property type="match status" value="1"/>
</dbReference>
<reference evidence="3" key="1">
    <citation type="journal article" date="2021" name="PeerJ">
        <title>Extensive microbial diversity within the chicken gut microbiome revealed by metagenomics and culture.</title>
        <authorList>
            <person name="Gilroy R."/>
            <person name="Ravi A."/>
            <person name="Getino M."/>
            <person name="Pursley I."/>
            <person name="Horton D.L."/>
            <person name="Alikhan N.F."/>
            <person name="Baker D."/>
            <person name="Gharbi K."/>
            <person name="Hall N."/>
            <person name="Watson M."/>
            <person name="Adriaenssens E.M."/>
            <person name="Foster-Nyarko E."/>
            <person name="Jarju S."/>
            <person name="Secka A."/>
            <person name="Antonio M."/>
            <person name="Oren A."/>
            <person name="Chaudhuri R.R."/>
            <person name="La Ragione R."/>
            <person name="Hildebrand F."/>
            <person name="Pallen M.J."/>
        </authorList>
    </citation>
    <scope>NUCLEOTIDE SEQUENCE</scope>
    <source>
        <strain evidence="3">CHK186-16707</strain>
    </source>
</reference>
<feature type="domain" description="Creatinase N-terminal" evidence="2">
    <location>
        <begin position="21"/>
        <end position="148"/>
    </location>
</feature>
<feature type="domain" description="Peptidase M24" evidence="1">
    <location>
        <begin position="158"/>
        <end position="394"/>
    </location>
</feature>
<dbReference type="EMBL" id="DXAN01000016">
    <property type="protein sequence ID" value="HJA08532.1"/>
    <property type="molecule type" value="Genomic_DNA"/>
</dbReference>
<dbReference type="AlphaFoldDB" id="A0A9D2HDP8"/>
<dbReference type="PANTHER" id="PTHR46112:SF2">
    <property type="entry name" value="XAA-PRO AMINOPEPTIDASE P-RELATED"/>
    <property type="match status" value="1"/>
</dbReference>
<protein>
    <submittedName>
        <fullName evidence="3">Xaa-Pro peptidase family protein</fullName>
    </submittedName>
</protein>